<dbReference type="GO" id="GO:0003677">
    <property type="term" value="F:DNA binding"/>
    <property type="evidence" value="ECO:0007669"/>
    <property type="project" value="UniProtKB-KW"/>
</dbReference>
<comment type="caution">
    <text evidence="1">The sequence shown here is derived from an EMBL/GenBank/DDBJ whole genome shotgun (WGS) entry which is preliminary data.</text>
</comment>
<dbReference type="PANTHER" id="PTHR38479">
    <property type="entry name" value="LMO0824 PROTEIN"/>
    <property type="match status" value="1"/>
</dbReference>
<dbReference type="OrthoDB" id="57247at2"/>
<organism evidence="1 2">
    <name type="scientific">Paenibacillus piri</name>
    <dbReference type="NCBI Taxonomy" id="2547395"/>
    <lineage>
        <taxon>Bacteria</taxon>
        <taxon>Bacillati</taxon>
        <taxon>Bacillota</taxon>
        <taxon>Bacilli</taxon>
        <taxon>Bacillales</taxon>
        <taxon>Paenibacillaceae</taxon>
        <taxon>Paenibacillus</taxon>
    </lineage>
</organism>
<dbReference type="AlphaFoldDB" id="A0A4R5KXY4"/>
<protein>
    <submittedName>
        <fullName evidence="1">Winged helix DNA-binding domain-containing protein</fullName>
    </submittedName>
</protein>
<evidence type="ECO:0000313" key="2">
    <source>
        <dbReference type="Proteomes" id="UP000295636"/>
    </source>
</evidence>
<proteinExistence type="predicted"/>
<keyword evidence="2" id="KW-1185">Reference proteome</keyword>
<keyword evidence="1" id="KW-0238">DNA-binding</keyword>
<accession>A0A4R5KXY4</accession>
<dbReference type="Proteomes" id="UP000295636">
    <property type="component" value="Unassembled WGS sequence"/>
</dbReference>
<reference evidence="1 2" key="1">
    <citation type="submission" date="2019-03" db="EMBL/GenBank/DDBJ databases">
        <title>This is whole genome sequence of Paenibacillus sp MS74 strain.</title>
        <authorList>
            <person name="Trinh H.N."/>
        </authorList>
    </citation>
    <scope>NUCLEOTIDE SEQUENCE [LARGE SCALE GENOMIC DNA]</scope>
    <source>
        <strain evidence="1 2">MS74</strain>
    </source>
</reference>
<dbReference type="EMBL" id="SMRT01000001">
    <property type="protein sequence ID" value="TDG00924.1"/>
    <property type="molecule type" value="Genomic_DNA"/>
</dbReference>
<dbReference type="PANTHER" id="PTHR38479:SF2">
    <property type="entry name" value="WINGED HELIX DNA-BINDING DOMAIN-CONTAINING PROTEIN"/>
    <property type="match status" value="1"/>
</dbReference>
<dbReference type="Pfam" id="PF06224">
    <property type="entry name" value="AlkZ-like"/>
    <property type="match status" value="1"/>
</dbReference>
<dbReference type="InterPro" id="IPR009351">
    <property type="entry name" value="AlkZ-like"/>
</dbReference>
<sequence length="380" mass="42231">MKSDPAVNSKRGKPDRILGPRELNRALLARQFLIQRARLSVADALEHLIGLQSQAPLPPYIGLWTRLDGFTHDSLSRLMLNRDAVRIALMRSTIFLVTARDCLALRPLLQPVLDRGFKGNHGRKLAGADPHAAAAVGRELVEEQPRTFNELGQLLQSRWSEADPAALAAAVRTLVPLVQIPPRGIWGQGGQAMHTSAEHWLGKPLAADVEIDALMLRYLRAFGPATAADMQVWSGLTRIREVTERLRPQLRTFADPNGNELFDVPDAALPDPNMPVPVRYLAEFDNMLLSYQDRSRIIADEDRKRVFTVNGIIHATFLVDGFVHGIWSIERQKNEAVLMIEPFKPLAPNEKEALIEEGAKLLDFAAADAGDRDIRFSPPA</sequence>
<name>A0A4R5KXY4_9BACL</name>
<evidence type="ECO:0000313" key="1">
    <source>
        <dbReference type="EMBL" id="TDG00924.1"/>
    </source>
</evidence>
<gene>
    <name evidence="1" type="ORF">E1757_00160</name>
</gene>